<gene>
    <name evidence="2" type="ORF">ACFQMH_07845</name>
</gene>
<keyword evidence="3" id="KW-1185">Reference proteome</keyword>
<evidence type="ECO:0000256" key="1">
    <source>
        <dbReference type="SAM" id="MobiDB-lite"/>
    </source>
</evidence>
<proteinExistence type="predicted"/>
<feature type="region of interest" description="Disordered" evidence="1">
    <location>
        <begin position="57"/>
        <end position="112"/>
    </location>
</feature>
<dbReference type="EMBL" id="JBHSYM010000016">
    <property type="protein sequence ID" value="MFC7011623.1"/>
    <property type="molecule type" value="Genomic_DNA"/>
</dbReference>
<evidence type="ECO:0000313" key="3">
    <source>
        <dbReference type="Proteomes" id="UP001596409"/>
    </source>
</evidence>
<dbReference type="RefSeq" id="WP_229881656.1">
    <property type="nucleotide sequence ID" value="NZ_BMWA01000036.1"/>
</dbReference>
<name>A0ABW2DZ95_9ACTN</name>
<feature type="region of interest" description="Disordered" evidence="1">
    <location>
        <begin position="144"/>
        <end position="172"/>
    </location>
</feature>
<dbReference type="Proteomes" id="UP001596409">
    <property type="component" value="Unassembled WGS sequence"/>
</dbReference>
<reference evidence="3" key="1">
    <citation type="journal article" date="2019" name="Int. J. Syst. Evol. Microbiol.">
        <title>The Global Catalogue of Microorganisms (GCM) 10K type strain sequencing project: providing services to taxonomists for standard genome sequencing and annotation.</title>
        <authorList>
            <consortium name="The Broad Institute Genomics Platform"/>
            <consortium name="The Broad Institute Genome Sequencing Center for Infectious Disease"/>
            <person name="Wu L."/>
            <person name="Ma J."/>
        </authorList>
    </citation>
    <scope>NUCLEOTIDE SEQUENCE [LARGE SCALE GENOMIC DNA]</scope>
    <source>
        <strain evidence="3">JCM 4855</strain>
    </source>
</reference>
<protein>
    <submittedName>
        <fullName evidence="2">Uncharacterized protein</fullName>
    </submittedName>
</protein>
<evidence type="ECO:0000313" key="2">
    <source>
        <dbReference type="EMBL" id="MFC7011623.1"/>
    </source>
</evidence>
<organism evidence="2 3">
    <name type="scientific">Streptomyces viridiviolaceus</name>
    <dbReference type="NCBI Taxonomy" id="68282"/>
    <lineage>
        <taxon>Bacteria</taxon>
        <taxon>Bacillati</taxon>
        <taxon>Actinomycetota</taxon>
        <taxon>Actinomycetes</taxon>
        <taxon>Kitasatosporales</taxon>
        <taxon>Streptomycetaceae</taxon>
        <taxon>Streptomyces</taxon>
    </lineage>
</organism>
<comment type="caution">
    <text evidence="2">The sequence shown here is derived from an EMBL/GenBank/DDBJ whole genome shotgun (WGS) entry which is preliminary data.</text>
</comment>
<sequence length="172" mass="17961">MLTWELVPRLGPREVATVMAAFHPLWEGVSGDDVVWVDEHVGHGNFRTWAKLSPDRGDLWQKPGGGGPPVAGAGLRTAHGAAVTGASGPGEAGGHEDGPHARGGLPSSSLPALRGPAVRRLLRSLLALWKGNVAAVHRELTARAARQSPPAAPPPSLPTLHRAIQRDLTPGE</sequence>
<accession>A0ABW2DZ95</accession>